<reference evidence="1" key="1">
    <citation type="submission" date="2014-11" db="EMBL/GenBank/DDBJ databases">
        <authorList>
            <person name="Otto D Thomas"/>
            <person name="Naeem Raeece"/>
        </authorList>
    </citation>
    <scope>NUCLEOTIDE SEQUENCE</scope>
</reference>
<name>A0A0G4GIJ5_9ALVE</name>
<dbReference type="VEuPathDB" id="CryptoDB:Cvel_4753"/>
<gene>
    <name evidence="1" type="ORF">Cvel_4753</name>
</gene>
<protein>
    <recommendedName>
        <fullName evidence="2">Polymerase nucleotidyl transferase domain-containing protein</fullName>
    </recommendedName>
</protein>
<evidence type="ECO:0000313" key="1">
    <source>
        <dbReference type="EMBL" id="CEM29656.1"/>
    </source>
</evidence>
<proteinExistence type="predicted"/>
<accession>A0A0G4GIJ5</accession>
<dbReference type="PhylomeDB" id="A0A0G4GIJ5"/>
<dbReference type="EMBL" id="CDMZ01001248">
    <property type="protein sequence ID" value="CEM29656.1"/>
    <property type="molecule type" value="Genomic_DNA"/>
</dbReference>
<dbReference type="AlphaFoldDB" id="A0A0G4GIJ5"/>
<organism evidence="1">
    <name type="scientific">Chromera velia CCMP2878</name>
    <dbReference type="NCBI Taxonomy" id="1169474"/>
    <lineage>
        <taxon>Eukaryota</taxon>
        <taxon>Sar</taxon>
        <taxon>Alveolata</taxon>
        <taxon>Colpodellida</taxon>
        <taxon>Chromeraceae</taxon>
        <taxon>Chromera</taxon>
    </lineage>
</organism>
<sequence length="170" mass="19830">MTFLLDSFSFDLFVHAPPEEKVRRFDQLVQKVERGEGIVEEVAGSFRGLLKKHGVKMHQHGSWTQRIALPDSDVDISCPEDGNLVATRRALESKENRRFEVESAISEWRILVRDRKTKVLLDVTQKAAHSTEPYWKAEHIRRSINWAVDDNVRMAILLLKPWVRKHEQTF</sequence>
<evidence type="ECO:0008006" key="2">
    <source>
        <dbReference type="Google" id="ProtNLM"/>
    </source>
</evidence>